<dbReference type="Proteomes" id="UP001516400">
    <property type="component" value="Unassembled WGS sequence"/>
</dbReference>
<name>A0ABD2NX40_9CUCU</name>
<reference evidence="2 3" key="1">
    <citation type="journal article" date="2021" name="BMC Biol.">
        <title>Horizontally acquired antibacterial genes associated with adaptive radiation of ladybird beetles.</title>
        <authorList>
            <person name="Li H.S."/>
            <person name="Tang X.F."/>
            <person name="Huang Y.H."/>
            <person name="Xu Z.Y."/>
            <person name="Chen M.L."/>
            <person name="Du X.Y."/>
            <person name="Qiu B.Y."/>
            <person name="Chen P.T."/>
            <person name="Zhang W."/>
            <person name="Slipinski A."/>
            <person name="Escalona H.E."/>
            <person name="Waterhouse R.M."/>
            <person name="Zwick A."/>
            <person name="Pang H."/>
        </authorList>
    </citation>
    <scope>NUCLEOTIDE SEQUENCE [LARGE SCALE GENOMIC DNA]</scope>
    <source>
        <strain evidence="2">SYSU2018</strain>
    </source>
</reference>
<comment type="caution">
    <text evidence="2">The sequence shown here is derived from an EMBL/GenBank/DDBJ whole genome shotgun (WGS) entry which is preliminary data.</text>
</comment>
<feature type="compositionally biased region" description="Basic residues" evidence="1">
    <location>
        <begin position="9"/>
        <end position="25"/>
    </location>
</feature>
<evidence type="ECO:0000256" key="1">
    <source>
        <dbReference type="SAM" id="MobiDB-lite"/>
    </source>
</evidence>
<evidence type="ECO:0000313" key="3">
    <source>
        <dbReference type="Proteomes" id="UP001516400"/>
    </source>
</evidence>
<feature type="region of interest" description="Disordered" evidence="1">
    <location>
        <begin position="1"/>
        <end position="69"/>
    </location>
</feature>
<proteinExistence type="predicted"/>
<evidence type="ECO:0000313" key="2">
    <source>
        <dbReference type="EMBL" id="KAL3283279.1"/>
    </source>
</evidence>
<feature type="non-terminal residue" evidence="2">
    <location>
        <position position="1"/>
    </location>
</feature>
<feature type="compositionally biased region" description="Basic residues" evidence="1">
    <location>
        <begin position="35"/>
        <end position="56"/>
    </location>
</feature>
<dbReference type="AlphaFoldDB" id="A0ABD2NX40"/>
<organism evidence="2 3">
    <name type="scientific">Cryptolaemus montrouzieri</name>
    <dbReference type="NCBI Taxonomy" id="559131"/>
    <lineage>
        <taxon>Eukaryota</taxon>
        <taxon>Metazoa</taxon>
        <taxon>Ecdysozoa</taxon>
        <taxon>Arthropoda</taxon>
        <taxon>Hexapoda</taxon>
        <taxon>Insecta</taxon>
        <taxon>Pterygota</taxon>
        <taxon>Neoptera</taxon>
        <taxon>Endopterygota</taxon>
        <taxon>Coleoptera</taxon>
        <taxon>Polyphaga</taxon>
        <taxon>Cucujiformia</taxon>
        <taxon>Coccinelloidea</taxon>
        <taxon>Coccinellidae</taxon>
        <taxon>Scymninae</taxon>
        <taxon>Scymnini</taxon>
        <taxon>Cryptolaemus</taxon>
    </lineage>
</organism>
<sequence>VGPVTTWLRSRKHKHGRRNLKRREKQKNYVTKAGKTYRNKRKLKGKISQKKRKRSNKNGQGHDTQATEV</sequence>
<gene>
    <name evidence="2" type="ORF">HHI36_006428</name>
</gene>
<feature type="compositionally biased region" description="Polar residues" evidence="1">
    <location>
        <begin position="57"/>
        <end position="69"/>
    </location>
</feature>
<dbReference type="EMBL" id="JABFTP020000144">
    <property type="protein sequence ID" value="KAL3283279.1"/>
    <property type="molecule type" value="Genomic_DNA"/>
</dbReference>
<accession>A0ABD2NX40</accession>
<keyword evidence="3" id="KW-1185">Reference proteome</keyword>
<protein>
    <submittedName>
        <fullName evidence="2">Uncharacterized protein</fullName>
    </submittedName>
</protein>